<name>A0A812MHB4_SYMPI</name>
<accession>A0A812MHB4</accession>
<keyword evidence="2" id="KW-1185">Reference proteome</keyword>
<dbReference type="AlphaFoldDB" id="A0A812MHB4"/>
<dbReference type="Proteomes" id="UP000649617">
    <property type="component" value="Unassembled WGS sequence"/>
</dbReference>
<evidence type="ECO:0000313" key="1">
    <source>
        <dbReference type="EMBL" id="CAE7263121.1"/>
    </source>
</evidence>
<feature type="non-terminal residue" evidence="1">
    <location>
        <position position="1"/>
    </location>
</feature>
<sequence>AQQPDLSFQDERGETAWSLASLWGNKPHLFRSLRRHVPTSEPPSALLLFDGLLLRPVERVNRTLLSPSGGKDLEVVSHTQLTVEFLTATLWSWKQAGYMLHDAGTFFADHELCDHELSIQRVNGQPWIAHPDGLNHLRPNDLIKLKDRRQVRRLFDWQQEGWTVKAEGGDVRFCHSGAKKIQ</sequence>
<proteinExistence type="predicted"/>
<reference evidence="1" key="1">
    <citation type="submission" date="2021-02" db="EMBL/GenBank/DDBJ databases">
        <authorList>
            <person name="Dougan E. K."/>
            <person name="Rhodes N."/>
            <person name="Thang M."/>
            <person name="Chan C."/>
        </authorList>
    </citation>
    <scope>NUCLEOTIDE SEQUENCE</scope>
</reference>
<dbReference type="EMBL" id="CAJNIZ010007984">
    <property type="protein sequence ID" value="CAE7263121.1"/>
    <property type="molecule type" value="Genomic_DNA"/>
</dbReference>
<comment type="caution">
    <text evidence="1">The sequence shown here is derived from an EMBL/GenBank/DDBJ whole genome shotgun (WGS) entry which is preliminary data.</text>
</comment>
<evidence type="ECO:0000313" key="2">
    <source>
        <dbReference type="Proteomes" id="UP000649617"/>
    </source>
</evidence>
<dbReference type="OrthoDB" id="10439048at2759"/>
<feature type="non-terminal residue" evidence="1">
    <location>
        <position position="182"/>
    </location>
</feature>
<protein>
    <submittedName>
        <fullName evidence="1">Uncharacterized protein</fullName>
    </submittedName>
</protein>
<organism evidence="1 2">
    <name type="scientific">Symbiodinium pilosum</name>
    <name type="common">Dinoflagellate</name>
    <dbReference type="NCBI Taxonomy" id="2952"/>
    <lineage>
        <taxon>Eukaryota</taxon>
        <taxon>Sar</taxon>
        <taxon>Alveolata</taxon>
        <taxon>Dinophyceae</taxon>
        <taxon>Suessiales</taxon>
        <taxon>Symbiodiniaceae</taxon>
        <taxon>Symbiodinium</taxon>
    </lineage>
</organism>
<gene>
    <name evidence="1" type="ORF">SPIL2461_LOCUS5587</name>
</gene>